<reference evidence="4" key="1">
    <citation type="journal article" date="2023" name="Mol. Phylogenet. Evol.">
        <title>Genome-scale phylogeny and comparative genomics of the fungal order Sordariales.</title>
        <authorList>
            <person name="Hensen N."/>
            <person name="Bonometti L."/>
            <person name="Westerberg I."/>
            <person name="Brannstrom I.O."/>
            <person name="Guillou S."/>
            <person name="Cros-Aarteil S."/>
            <person name="Calhoun S."/>
            <person name="Haridas S."/>
            <person name="Kuo A."/>
            <person name="Mondo S."/>
            <person name="Pangilinan J."/>
            <person name="Riley R."/>
            <person name="LaButti K."/>
            <person name="Andreopoulos B."/>
            <person name="Lipzen A."/>
            <person name="Chen C."/>
            <person name="Yan M."/>
            <person name="Daum C."/>
            <person name="Ng V."/>
            <person name="Clum A."/>
            <person name="Steindorff A."/>
            <person name="Ohm R.A."/>
            <person name="Martin F."/>
            <person name="Silar P."/>
            <person name="Natvig D.O."/>
            <person name="Lalanne C."/>
            <person name="Gautier V."/>
            <person name="Ament-Velasquez S.L."/>
            <person name="Kruys A."/>
            <person name="Hutchinson M.I."/>
            <person name="Powell A.J."/>
            <person name="Barry K."/>
            <person name="Miller A.N."/>
            <person name="Grigoriev I.V."/>
            <person name="Debuchy R."/>
            <person name="Gladieux P."/>
            <person name="Hiltunen Thoren M."/>
            <person name="Johannesson H."/>
        </authorList>
    </citation>
    <scope>NUCLEOTIDE SEQUENCE [LARGE SCALE GENOMIC DNA]</scope>
    <source>
        <strain evidence="4">CBS 284.82</strain>
    </source>
</reference>
<feature type="chain" id="PRO_5042913458" evidence="2">
    <location>
        <begin position="19"/>
        <end position="291"/>
    </location>
</feature>
<gene>
    <name evidence="3" type="ORF">C8A01DRAFT_19672</name>
</gene>
<feature type="region of interest" description="Disordered" evidence="1">
    <location>
        <begin position="253"/>
        <end position="291"/>
    </location>
</feature>
<keyword evidence="2" id="KW-0732">Signal</keyword>
<dbReference type="Proteomes" id="UP001303115">
    <property type="component" value="Unassembled WGS sequence"/>
</dbReference>
<proteinExistence type="predicted"/>
<organism evidence="3 4">
    <name type="scientific">Parachaetomium inaequale</name>
    <dbReference type="NCBI Taxonomy" id="2588326"/>
    <lineage>
        <taxon>Eukaryota</taxon>
        <taxon>Fungi</taxon>
        <taxon>Dikarya</taxon>
        <taxon>Ascomycota</taxon>
        <taxon>Pezizomycotina</taxon>
        <taxon>Sordariomycetes</taxon>
        <taxon>Sordariomycetidae</taxon>
        <taxon>Sordariales</taxon>
        <taxon>Chaetomiaceae</taxon>
        <taxon>Parachaetomium</taxon>
    </lineage>
</organism>
<feature type="compositionally biased region" description="Basic and acidic residues" evidence="1">
    <location>
        <begin position="264"/>
        <end position="291"/>
    </location>
</feature>
<evidence type="ECO:0000313" key="4">
    <source>
        <dbReference type="Proteomes" id="UP001303115"/>
    </source>
</evidence>
<dbReference type="AlphaFoldDB" id="A0AAN6SN50"/>
<protein>
    <submittedName>
        <fullName evidence="3">Glucarate dehydratase</fullName>
    </submittedName>
</protein>
<sequence>MKLETLLTAAWLASTATAIGPATPEQPPRLQGRAEKLSAWRWPNPFTSPKHKKFTPSCAVERTFQASQYLLDDLADKGPGGLLAYRDALKSVFSAREYPGSWDGVDPHGYDRDLLTMPYDEMPLKVREWIEEQERTDGKGKGLFAVYQVPLAGTRVLNTIKVPEEAPVSEEWRARDERRIAIFAPGAVYEVLPLWVAEGSECEESLLDLSKYSAQLVDGGVVAYPVHHSVPKRSKGLRDIEFQVKAQVLKLNEGEDAAADAEEDAQKTEKVEEVEKKAEKGEEKSSEKEEL</sequence>
<feature type="compositionally biased region" description="Acidic residues" evidence="1">
    <location>
        <begin position="254"/>
        <end position="263"/>
    </location>
</feature>
<accession>A0AAN6SN50</accession>
<keyword evidence="4" id="KW-1185">Reference proteome</keyword>
<dbReference type="EMBL" id="MU854534">
    <property type="protein sequence ID" value="KAK4033388.1"/>
    <property type="molecule type" value="Genomic_DNA"/>
</dbReference>
<feature type="signal peptide" evidence="2">
    <location>
        <begin position="1"/>
        <end position="18"/>
    </location>
</feature>
<evidence type="ECO:0000256" key="1">
    <source>
        <dbReference type="SAM" id="MobiDB-lite"/>
    </source>
</evidence>
<name>A0AAN6SN50_9PEZI</name>
<evidence type="ECO:0000313" key="3">
    <source>
        <dbReference type="EMBL" id="KAK4033388.1"/>
    </source>
</evidence>
<comment type="caution">
    <text evidence="3">The sequence shown here is derived from an EMBL/GenBank/DDBJ whole genome shotgun (WGS) entry which is preliminary data.</text>
</comment>
<evidence type="ECO:0000256" key="2">
    <source>
        <dbReference type="SAM" id="SignalP"/>
    </source>
</evidence>